<dbReference type="Proteomes" id="UP001165369">
    <property type="component" value="Unassembled WGS sequence"/>
</dbReference>
<sequence length="194" mass="21784">MARKRGKYSKLPKGIQVGGLSESKKAFQALPAATRRAIAGAVNEQAAETRTTLVGRISQDGGVKKGEVARRISINKAKAGEGRAFAELKLSRRPVRFKNWQYETRQTDSTGTRASIWIRKGGARMRVWGFVNPKGRGVPLTRYRKGNKDRIRRAAGWGLKNHWNHQVNDALRSEIATGVDGKFLNRFNKEWAKR</sequence>
<organism evidence="1 2">
    <name type="scientific">Halomonas gemina</name>
    <dbReference type="NCBI Taxonomy" id="2945105"/>
    <lineage>
        <taxon>Bacteria</taxon>
        <taxon>Pseudomonadati</taxon>
        <taxon>Pseudomonadota</taxon>
        <taxon>Gammaproteobacteria</taxon>
        <taxon>Oceanospirillales</taxon>
        <taxon>Halomonadaceae</taxon>
        <taxon>Halomonas</taxon>
    </lineage>
</organism>
<comment type="caution">
    <text evidence="1">The sequence shown here is derived from an EMBL/GenBank/DDBJ whole genome shotgun (WGS) entry which is preliminary data.</text>
</comment>
<name>A0ABT0SW70_9GAMM</name>
<gene>
    <name evidence="1" type="ORF">M8009_00735</name>
</gene>
<evidence type="ECO:0008006" key="3">
    <source>
        <dbReference type="Google" id="ProtNLM"/>
    </source>
</evidence>
<evidence type="ECO:0000313" key="1">
    <source>
        <dbReference type="EMBL" id="MCL7938828.1"/>
    </source>
</evidence>
<reference evidence="1" key="1">
    <citation type="submission" date="2022-05" db="EMBL/GenBank/DDBJ databases">
        <title>Halomonas geminus sp. nov. and Halomonas llamarensis sp. nov. isolated from high-altitude salars of the Atacama Desert.</title>
        <authorList>
            <person name="Hintersatz C."/>
            <person name="Rojas L.A."/>
            <person name="Wei T.-S."/>
            <person name="Kutschke S."/>
            <person name="Lehmann F."/>
            <person name="Jain R."/>
            <person name="Pollmann K."/>
        </authorList>
    </citation>
    <scope>NUCLEOTIDE SEQUENCE</scope>
    <source>
        <strain evidence="1">ATCH28</strain>
    </source>
</reference>
<keyword evidence="2" id="KW-1185">Reference proteome</keyword>
<accession>A0ABT0SW70</accession>
<dbReference type="RefSeq" id="WP_250058852.1">
    <property type="nucleotide sequence ID" value="NZ_JAMJPK010000001.1"/>
</dbReference>
<proteinExistence type="predicted"/>
<dbReference type="EMBL" id="JAMJPK010000001">
    <property type="protein sequence ID" value="MCL7938828.1"/>
    <property type="molecule type" value="Genomic_DNA"/>
</dbReference>
<protein>
    <recommendedName>
        <fullName evidence="3">Phage protein</fullName>
    </recommendedName>
</protein>
<evidence type="ECO:0000313" key="2">
    <source>
        <dbReference type="Proteomes" id="UP001165369"/>
    </source>
</evidence>